<organism evidence="1 2">
    <name type="scientific">Aquimarina brevivitae</name>
    <dbReference type="NCBI Taxonomy" id="323412"/>
    <lineage>
        <taxon>Bacteria</taxon>
        <taxon>Pseudomonadati</taxon>
        <taxon>Bacteroidota</taxon>
        <taxon>Flavobacteriia</taxon>
        <taxon>Flavobacteriales</taxon>
        <taxon>Flavobacteriaceae</taxon>
        <taxon>Aquimarina</taxon>
    </lineage>
</organism>
<sequence length="170" mass="19635">MKKLGWGGSLIVLVTLFTSFTVLHKFYVSVTQIEYDAEEESLQIISRIFIDDIEDLIQVRYDESIVLSPVKESEKVNAYVENYFSQKFELQVNGTPVDYTFLGKEYKEDMMICYLEVKNIKALHSITVKNLILTDLFEEQKNIVHLKKGEQRKSLMLESGNGSGMLKFSE</sequence>
<dbReference type="Proteomes" id="UP000292262">
    <property type="component" value="Unassembled WGS sequence"/>
</dbReference>
<dbReference type="RefSeq" id="WP_130287577.1">
    <property type="nucleotide sequence ID" value="NZ_SGXE01000005.1"/>
</dbReference>
<evidence type="ECO:0000313" key="2">
    <source>
        <dbReference type="Proteomes" id="UP000292262"/>
    </source>
</evidence>
<keyword evidence="2" id="KW-1185">Reference proteome</keyword>
<evidence type="ECO:0000313" key="1">
    <source>
        <dbReference type="EMBL" id="RZS91948.1"/>
    </source>
</evidence>
<dbReference type="EMBL" id="SGXE01000005">
    <property type="protein sequence ID" value="RZS91948.1"/>
    <property type="molecule type" value="Genomic_DNA"/>
</dbReference>
<dbReference type="InterPro" id="IPR046525">
    <property type="entry name" value="DUF6702"/>
</dbReference>
<protein>
    <recommendedName>
        <fullName evidence="3">Peptidase E</fullName>
    </recommendedName>
</protein>
<evidence type="ECO:0008006" key="3">
    <source>
        <dbReference type="Google" id="ProtNLM"/>
    </source>
</evidence>
<dbReference type="AlphaFoldDB" id="A0A4Q7NYB2"/>
<name>A0A4Q7NYB2_9FLAO</name>
<reference evidence="1 2" key="1">
    <citation type="submission" date="2019-02" db="EMBL/GenBank/DDBJ databases">
        <title>Genomic Encyclopedia of Type Strains, Phase IV (KMG-IV): sequencing the most valuable type-strain genomes for metagenomic binning, comparative biology and taxonomic classification.</title>
        <authorList>
            <person name="Goeker M."/>
        </authorList>
    </citation>
    <scope>NUCLEOTIDE SEQUENCE [LARGE SCALE GENOMIC DNA]</scope>
    <source>
        <strain evidence="1 2">DSM 17196</strain>
    </source>
</reference>
<dbReference type="OrthoDB" id="5735516at2"/>
<dbReference type="Pfam" id="PF20420">
    <property type="entry name" value="DUF6702"/>
    <property type="match status" value="1"/>
</dbReference>
<gene>
    <name evidence="1" type="ORF">EV197_3052</name>
</gene>
<comment type="caution">
    <text evidence="1">The sequence shown here is derived from an EMBL/GenBank/DDBJ whole genome shotgun (WGS) entry which is preliminary data.</text>
</comment>
<accession>A0A4Q7NYB2</accession>
<proteinExistence type="predicted"/>